<evidence type="ECO:0000256" key="3">
    <source>
        <dbReference type="ARBA" id="ARBA00023170"/>
    </source>
</evidence>
<evidence type="ECO:0000256" key="2">
    <source>
        <dbReference type="ARBA" id="ARBA00023163"/>
    </source>
</evidence>
<protein>
    <recommendedName>
        <fullName evidence="4">NR LBD domain-containing protein</fullName>
    </recommendedName>
</protein>
<dbReference type="SUPFAM" id="SSF48508">
    <property type="entry name" value="Nuclear receptor ligand-binding domain"/>
    <property type="match status" value="1"/>
</dbReference>
<feature type="domain" description="NR LBD" evidence="4">
    <location>
        <begin position="44"/>
        <end position="289"/>
    </location>
</feature>
<sequence length="291" mass="33713">MKLIDQTSVELQSSAIEPAKTMLNDSILSRVSREYSASIARRKICEYVQPTALRRHMIVDYEGEDFLMCSWGFLMECLKINAGDYVHFASACFPEFVAMNLDDQRLMLKNFATRLYEVETHCRTFRKFGSLDGPIYMGTLTTYQDSRNFKFFIEEESPDFFEDIAKSMNHYTDRIRSLVGPILMSSQFTDTEYDAIYALAVWQIDPNQDLPECMVSMCESVRLRLFDALKEYYREELGLDDYSVRLGNMITFEHTIQESMSLLAEEMVAYNLTGLLDSDASFLRTVSQFPL</sequence>
<dbReference type="Proteomes" id="UP001432027">
    <property type="component" value="Unassembled WGS sequence"/>
</dbReference>
<dbReference type="InterPro" id="IPR000536">
    <property type="entry name" value="Nucl_hrmn_rcpt_lig-bd"/>
</dbReference>
<dbReference type="PANTHER" id="PTHR46011">
    <property type="entry name" value="NUCLEAR HORMONE RECEPTOR FAMILY MEMBER NHR-86-RELATED"/>
    <property type="match status" value="1"/>
</dbReference>
<dbReference type="GO" id="GO:0003700">
    <property type="term" value="F:DNA-binding transcription factor activity"/>
    <property type="evidence" value="ECO:0007669"/>
    <property type="project" value="TreeGrafter"/>
</dbReference>
<organism evidence="5 6">
    <name type="scientific">Pristionchus entomophagus</name>
    <dbReference type="NCBI Taxonomy" id="358040"/>
    <lineage>
        <taxon>Eukaryota</taxon>
        <taxon>Metazoa</taxon>
        <taxon>Ecdysozoa</taxon>
        <taxon>Nematoda</taxon>
        <taxon>Chromadorea</taxon>
        <taxon>Rhabditida</taxon>
        <taxon>Rhabditina</taxon>
        <taxon>Diplogasteromorpha</taxon>
        <taxon>Diplogasteroidea</taxon>
        <taxon>Neodiplogasteridae</taxon>
        <taxon>Pristionchus</taxon>
    </lineage>
</organism>
<dbReference type="InterPro" id="IPR035500">
    <property type="entry name" value="NHR-like_dom_sf"/>
</dbReference>
<dbReference type="EMBL" id="BTSX01000004">
    <property type="protein sequence ID" value="GMS94684.1"/>
    <property type="molecule type" value="Genomic_DNA"/>
</dbReference>
<keyword evidence="2" id="KW-0804">Transcription</keyword>
<dbReference type="AlphaFoldDB" id="A0AAV5TK36"/>
<dbReference type="SMART" id="SM00430">
    <property type="entry name" value="HOLI"/>
    <property type="match status" value="1"/>
</dbReference>
<dbReference type="GO" id="GO:0005634">
    <property type="term" value="C:nucleus"/>
    <property type="evidence" value="ECO:0007669"/>
    <property type="project" value="TreeGrafter"/>
</dbReference>
<keyword evidence="6" id="KW-1185">Reference proteome</keyword>
<dbReference type="PANTHER" id="PTHR46011:SF6">
    <property type="entry name" value="HIGH ZINC ACTIVATED NUCLEAR RECEPTOR PROTEIN"/>
    <property type="match status" value="1"/>
</dbReference>
<dbReference type="Pfam" id="PF00104">
    <property type="entry name" value="Hormone_recep"/>
    <property type="match status" value="1"/>
</dbReference>
<dbReference type="Gene3D" id="1.10.565.10">
    <property type="entry name" value="Retinoid X Receptor"/>
    <property type="match status" value="1"/>
</dbReference>
<keyword evidence="3" id="KW-0675">Receptor</keyword>
<keyword evidence="1" id="KW-0805">Transcription regulation</keyword>
<evidence type="ECO:0000256" key="1">
    <source>
        <dbReference type="ARBA" id="ARBA00023015"/>
    </source>
</evidence>
<evidence type="ECO:0000259" key="4">
    <source>
        <dbReference type="PROSITE" id="PS51843"/>
    </source>
</evidence>
<dbReference type="PROSITE" id="PS51843">
    <property type="entry name" value="NR_LBD"/>
    <property type="match status" value="1"/>
</dbReference>
<accession>A0AAV5TK36</accession>
<reference evidence="5" key="1">
    <citation type="submission" date="2023-10" db="EMBL/GenBank/DDBJ databases">
        <title>Genome assembly of Pristionchus species.</title>
        <authorList>
            <person name="Yoshida K."/>
            <person name="Sommer R.J."/>
        </authorList>
    </citation>
    <scope>NUCLEOTIDE SEQUENCE</scope>
    <source>
        <strain evidence="5">RS0144</strain>
    </source>
</reference>
<gene>
    <name evidence="5" type="ORF">PENTCL1PPCAC_16859</name>
</gene>
<evidence type="ECO:0000313" key="5">
    <source>
        <dbReference type="EMBL" id="GMS94684.1"/>
    </source>
</evidence>
<name>A0AAV5TK36_9BILA</name>
<evidence type="ECO:0000313" key="6">
    <source>
        <dbReference type="Proteomes" id="UP001432027"/>
    </source>
</evidence>
<comment type="caution">
    <text evidence="5">The sequence shown here is derived from an EMBL/GenBank/DDBJ whole genome shotgun (WGS) entry which is preliminary data.</text>
</comment>
<proteinExistence type="predicted"/>